<dbReference type="GO" id="GO:0051536">
    <property type="term" value="F:iron-sulfur cluster binding"/>
    <property type="evidence" value="ECO:0007669"/>
    <property type="project" value="InterPro"/>
</dbReference>
<feature type="domain" description="2Fe-2S ferredoxin-type" evidence="1">
    <location>
        <begin position="2"/>
        <end position="83"/>
    </location>
</feature>
<dbReference type="EMBL" id="DRUQ01000126">
    <property type="protein sequence ID" value="HHH86327.1"/>
    <property type="molecule type" value="Genomic_DNA"/>
</dbReference>
<protein>
    <submittedName>
        <fullName evidence="2">2Fe-2S iron-sulfur cluster binding domain-containing protein</fullName>
    </submittedName>
</protein>
<sequence length="131" mass="14947">MFKIKFLPYNLEVETSPQEPIIETAMRYGIHINASCGGAGVCNKCKIIIEEGKVKGEIIENNFYKACATFPLSDLVVRIPVESYIDKRATFLKPKKRPAFLSKEIKKILDSPFKKLYFQLPLPTIEENFSD</sequence>
<gene>
    <name evidence="2" type="ORF">ENL62_02005</name>
</gene>
<dbReference type="SUPFAM" id="SSF54292">
    <property type="entry name" value="2Fe-2S ferredoxin-like"/>
    <property type="match status" value="1"/>
</dbReference>
<evidence type="ECO:0000313" key="2">
    <source>
        <dbReference type="EMBL" id="HHH86327.1"/>
    </source>
</evidence>
<proteinExistence type="predicted"/>
<dbReference type="Gene3D" id="3.10.20.30">
    <property type="match status" value="1"/>
</dbReference>
<comment type="caution">
    <text evidence="2">The sequence shown here is derived from an EMBL/GenBank/DDBJ whole genome shotgun (WGS) entry which is preliminary data.</text>
</comment>
<dbReference type="Pfam" id="PF00111">
    <property type="entry name" value="Fer2"/>
    <property type="match status" value="1"/>
</dbReference>
<dbReference type="InterPro" id="IPR036010">
    <property type="entry name" value="2Fe-2S_ferredoxin-like_sf"/>
</dbReference>
<dbReference type="InterPro" id="IPR001041">
    <property type="entry name" value="2Fe-2S_ferredoxin-type"/>
</dbReference>
<accession>A0A7V5K4K3</accession>
<dbReference type="CDD" id="cd00207">
    <property type="entry name" value="fer2"/>
    <property type="match status" value="1"/>
</dbReference>
<dbReference type="PROSITE" id="PS51085">
    <property type="entry name" value="2FE2S_FER_2"/>
    <property type="match status" value="1"/>
</dbReference>
<dbReference type="AlphaFoldDB" id="A0A7V5K4K3"/>
<reference evidence="2" key="1">
    <citation type="journal article" date="2020" name="mSystems">
        <title>Genome- and Community-Level Interaction Insights into Carbon Utilization and Element Cycling Functions of Hydrothermarchaeota in Hydrothermal Sediment.</title>
        <authorList>
            <person name="Zhou Z."/>
            <person name="Liu Y."/>
            <person name="Xu W."/>
            <person name="Pan J."/>
            <person name="Luo Z.H."/>
            <person name="Li M."/>
        </authorList>
    </citation>
    <scope>NUCLEOTIDE SEQUENCE [LARGE SCALE GENOMIC DNA]</scope>
    <source>
        <strain evidence="2">SpSt-1011</strain>
    </source>
</reference>
<dbReference type="InterPro" id="IPR012675">
    <property type="entry name" value="Beta-grasp_dom_sf"/>
</dbReference>
<evidence type="ECO:0000259" key="1">
    <source>
        <dbReference type="PROSITE" id="PS51085"/>
    </source>
</evidence>
<name>A0A7V5K4K3_9BACT</name>
<organism evidence="2">
    <name type="scientific">Thermodesulfobacterium geofontis</name>
    <dbReference type="NCBI Taxonomy" id="1295609"/>
    <lineage>
        <taxon>Bacteria</taxon>
        <taxon>Pseudomonadati</taxon>
        <taxon>Thermodesulfobacteriota</taxon>
        <taxon>Thermodesulfobacteria</taxon>
        <taxon>Thermodesulfobacteriales</taxon>
        <taxon>Thermodesulfobacteriaceae</taxon>
        <taxon>Thermodesulfobacterium</taxon>
    </lineage>
</organism>